<dbReference type="PRINTS" id="PR00723">
    <property type="entry name" value="SUBTILISIN"/>
</dbReference>
<evidence type="ECO:0000256" key="4">
    <source>
        <dbReference type="ARBA" id="ARBA00022825"/>
    </source>
</evidence>
<dbReference type="InterPro" id="IPR022398">
    <property type="entry name" value="Peptidase_S8_His-AS"/>
</dbReference>
<proteinExistence type="inferred from homology"/>
<sequence>LDIINQPWRRLSAWEAAWSAGVCGEGVRVGIFDTGLVDTNIHSHFRNAKIKDRSNWTWKMSERSLRTVSFEIYGLKLNGYFSWLKHRIHLSCWSLSSYACRLCLSCAKRTHFCLKFPSKDNNPGAVDGHGHGTFVTGLISAAPDVGAHPDDLTCPVPGLAPQAELHIFRVFTDAQLSMTSWFLDAFNYAIIKRLHVINLSNGGPDFMDQPFVEKVNELSANGILLVSAIGNDGPVYGTLNNPADMADVLGVGGVDANGDIATFSSRGVTAMEMQDGYGRFKPDVVGWANGIVSSNLDGGCKTLSGTSAASPVVTGSVALLISAALSEKSTDRPLINPASLKQAVIGGAVPLVDTQGKKLPIFGQGAGLLNLKNSIDIIRRLKPQASLWPSFLDFSDCPHFWPYCSQPLYATGIPVIVNVTIINSMGVHGRVVDRPVFHPILKEGGGGSYLDIGVTYSSVLWPWTGHLSLYISVVNTPEAAAFSGVAEGWISLKVESDDPMSQTPLSTELKLQLRVQIIPTPVRKKRILWDAFHNIRYPAAYVPTDDLTKITSPLDWLGDHIHTNFRDLFENLRQAGYFIEVLQEPFTCFDASIYGTLMIVDPEEEFWPAEAFKLEKDVKEKGLSLLVFGGWYNTSILSNLKFYDSNNKRLWVPITGGSNVPALNNLLSSLGIQLGYALIMDQIFSGEIEVGSLKATYPSGSYLASMPTQGRSLVLPLPLVDLGQQVIIRAGGLNTRMSRSFDTKQKLLFSNLRSVPTKMDPVVPVLGLWTYDSDSPGSVGRVAVFGDSMCLDSSGGPKSDCFWLAKSLLDFALSGEISEPLASHLVPATQILSPKPTGLPFPQENSKFEDYSRVVQKSGTRDTPPVYRPLQQCRAGPPRALVAPVTMDKEMQVFLLFCINVSFIIT</sequence>
<dbReference type="WBParaSite" id="HNAJ_0000783301-mRNA-1">
    <property type="protein sequence ID" value="HNAJ_0000783301-mRNA-1"/>
    <property type="gene ID" value="HNAJ_0000783301"/>
</dbReference>
<feature type="active site" description="Charge relay system" evidence="5">
    <location>
        <position position="131"/>
    </location>
</feature>
<dbReference type="STRING" id="102285.A0A158QHQ2"/>
<evidence type="ECO:0000256" key="3">
    <source>
        <dbReference type="ARBA" id="ARBA00022801"/>
    </source>
</evidence>
<dbReference type="InterPro" id="IPR015500">
    <property type="entry name" value="Peptidase_S8_subtilisin-rel"/>
</dbReference>
<evidence type="ECO:0000256" key="1">
    <source>
        <dbReference type="ARBA" id="ARBA00011073"/>
    </source>
</evidence>
<dbReference type="InterPro" id="IPR036852">
    <property type="entry name" value="Peptidase_S8/S53_dom_sf"/>
</dbReference>
<feature type="active site" description="Charge relay system" evidence="5">
    <location>
        <position position="33"/>
    </location>
</feature>
<dbReference type="Pfam" id="PF23090">
    <property type="entry name" value="MBTPS1_4th"/>
    <property type="match status" value="1"/>
</dbReference>
<evidence type="ECO:0000259" key="8">
    <source>
        <dbReference type="Pfam" id="PF23094"/>
    </source>
</evidence>
<dbReference type="PROSITE" id="PS00137">
    <property type="entry name" value="SUBTILASE_HIS"/>
    <property type="match status" value="1"/>
</dbReference>
<accession>A0A158QHQ2</accession>
<protein>
    <submittedName>
        <fullName evidence="9">Peptidase_S8 domain-containing protein</fullName>
    </submittedName>
</protein>
<dbReference type="PROSITE" id="PS51892">
    <property type="entry name" value="SUBTILASE"/>
    <property type="match status" value="1"/>
</dbReference>
<dbReference type="Pfam" id="PF00082">
    <property type="entry name" value="Peptidase_S8"/>
    <property type="match status" value="1"/>
</dbReference>
<feature type="domain" description="MBTPS1 fourth" evidence="7">
    <location>
        <begin position="521"/>
        <end position="817"/>
    </location>
</feature>
<dbReference type="PROSITE" id="PS00138">
    <property type="entry name" value="SUBTILASE_SER"/>
    <property type="match status" value="1"/>
</dbReference>
<dbReference type="GO" id="GO:0004252">
    <property type="term" value="F:serine-type endopeptidase activity"/>
    <property type="evidence" value="ECO:0007669"/>
    <property type="project" value="UniProtKB-UniRule"/>
</dbReference>
<keyword evidence="3 5" id="KW-0378">Hydrolase</keyword>
<dbReference type="Gene3D" id="3.40.50.200">
    <property type="entry name" value="Peptidase S8/S53 domain"/>
    <property type="match status" value="1"/>
</dbReference>
<keyword evidence="2 5" id="KW-0645">Protease</keyword>
<dbReference type="GO" id="GO:0005794">
    <property type="term" value="C:Golgi apparatus"/>
    <property type="evidence" value="ECO:0007669"/>
    <property type="project" value="TreeGrafter"/>
</dbReference>
<evidence type="ECO:0000256" key="5">
    <source>
        <dbReference type="PROSITE-ProRule" id="PRU01240"/>
    </source>
</evidence>
<dbReference type="AlphaFoldDB" id="A0A158QHQ2"/>
<dbReference type="InterPro" id="IPR023828">
    <property type="entry name" value="Peptidase_S8_Ser-AS"/>
</dbReference>
<dbReference type="InterPro" id="IPR057032">
    <property type="entry name" value="MBTPS1_4th"/>
</dbReference>
<dbReference type="PANTHER" id="PTHR43806:SF7">
    <property type="entry name" value="MEMBRANE-BOUND TRANSCRIPTION FACTOR SITE-1 PROTEASE"/>
    <property type="match status" value="1"/>
</dbReference>
<feature type="active site" description="Charge relay system" evidence="5">
    <location>
        <position position="307"/>
    </location>
</feature>
<dbReference type="PANTHER" id="PTHR43806">
    <property type="entry name" value="PEPTIDASE S8"/>
    <property type="match status" value="1"/>
</dbReference>
<evidence type="ECO:0000313" key="9">
    <source>
        <dbReference type="WBParaSite" id="HNAJ_0000783301-mRNA-1"/>
    </source>
</evidence>
<dbReference type="Pfam" id="PF23094">
    <property type="entry name" value="MBTPS1_3rd"/>
    <property type="match status" value="1"/>
</dbReference>
<name>A0A158QHQ2_RODNA</name>
<dbReference type="SUPFAM" id="SSF52743">
    <property type="entry name" value="Subtilisin-like"/>
    <property type="match status" value="1"/>
</dbReference>
<dbReference type="InterPro" id="IPR000209">
    <property type="entry name" value="Peptidase_S8/S53_dom"/>
</dbReference>
<evidence type="ECO:0000256" key="2">
    <source>
        <dbReference type="ARBA" id="ARBA00022670"/>
    </source>
</evidence>
<organism evidence="9">
    <name type="scientific">Rodentolepis nana</name>
    <name type="common">Dwarf tapeworm</name>
    <name type="synonym">Hymenolepis nana</name>
    <dbReference type="NCBI Taxonomy" id="102285"/>
    <lineage>
        <taxon>Eukaryota</taxon>
        <taxon>Metazoa</taxon>
        <taxon>Spiralia</taxon>
        <taxon>Lophotrochozoa</taxon>
        <taxon>Platyhelminthes</taxon>
        <taxon>Cestoda</taxon>
        <taxon>Eucestoda</taxon>
        <taxon>Cyclophyllidea</taxon>
        <taxon>Hymenolepididae</taxon>
        <taxon>Rodentolepis</taxon>
    </lineage>
</organism>
<dbReference type="InterPro" id="IPR057060">
    <property type="entry name" value="MBTPS1_3rd"/>
</dbReference>
<evidence type="ECO:0000259" key="7">
    <source>
        <dbReference type="Pfam" id="PF23090"/>
    </source>
</evidence>
<evidence type="ECO:0000259" key="6">
    <source>
        <dbReference type="Pfam" id="PF00082"/>
    </source>
</evidence>
<feature type="domain" description="Peptidase S8/S53" evidence="6">
    <location>
        <begin position="24"/>
        <end position="353"/>
    </location>
</feature>
<keyword evidence="4 5" id="KW-0720">Serine protease</keyword>
<dbReference type="GO" id="GO:0006508">
    <property type="term" value="P:proteolysis"/>
    <property type="evidence" value="ECO:0007669"/>
    <property type="project" value="UniProtKB-KW"/>
</dbReference>
<feature type="domain" description="MBTPS1 third" evidence="8">
    <location>
        <begin position="388"/>
        <end position="520"/>
    </location>
</feature>
<dbReference type="InterPro" id="IPR050131">
    <property type="entry name" value="Peptidase_S8_subtilisin-like"/>
</dbReference>
<reference evidence="9" key="1">
    <citation type="submission" date="2016-04" db="UniProtKB">
        <authorList>
            <consortium name="WormBaseParasite"/>
        </authorList>
    </citation>
    <scope>IDENTIFICATION</scope>
</reference>
<comment type="similarity">
    <text evidence="1 5">Belongs to the peptidase S8 family.</text>
</comment>